<name>A0A7Y7E9Q0_STRMO</name>
<feature type="domain" description="Acyl-CoA oxidase C-terminal" evidence="7">
    <location>
        <begin position="462"/>
        <end position="571"/>
    </location>
</feature>
<proteinExistence type="inferred from homology"/>
<evidence type="ECO:0008006" key="11">
    <source>
        <dbReference type="Google" id="ProtNLM"/>
    </source>
</evidence>
<dbReference type="SUPFAM" id="SSF56645">
    <property type="entry name" value="Acyl-CoA dehydrogenase NM domain-like"/>
    <property type="match status" value="1"/>
</dbReference>
<keyword evidence="3" id="KW-0285">Flavoprotein</keyword>
<dbReference type="GO" id="GO:0003997">
    <property type="term" value="F:acyl-CoA oxidase activity"/>
    <property type="evidence" value="ECO:0007669"/>
    <property type="project" value="InterPro"/>
</dbReference>
<keyword evidence="5" id="KW-0560">Oxidoreductase</keyword>
<keyword evidence="4" id="KW-0274">FAD</keyword>
<dbReference type="GO" id="GO:0055088">
    <property type="term" value="P:lipid homeostasis"/>
    <property type="evidence" value="ECO:0007669"/>
    <property type="project" value="TreeGrafter"/>
</dbReference>
<evidence type="ECO:0000313" key="9">
    <source>
        <dbReference type="EMBL" id="NVK81330.1"/>
    </source>
</evidence>
<dbReference type="RefSeq" id="WP_171085969.1">
    <property type="nucleotide sequence ID" value="NZ_BNBU01000006.1"/>
</dbReference>
<feature type="region of interest" description="Disordered" evidence="6">
    <location>
        <begin position="429"/>
        <end position="448"/>
    </location>
</feature>
<dbReference type="Gene3D" id="1.20.140.10">
    <property type="entry name" value="Butyryl-CoA Dehydrogenase, subunit A, domain 3"/>
    <property type="match status" value="2"/>
</dbReference>
<dbReference type="Gene3D" id="2.40.110.10">
    <property type="entry name" value="Butyryl-CoA Dehydrogenase, subunit A, domain 2"/>
    <property type="match status" value="1"/>
</dbReference>
<dbReference type="InterPro" id="IPR036250">
    <property type="entry name" value="AcylCo_DH-like_C"/>
</dbReference>
<organism evidence="9 10">
    <name type="scientific">Streptomyces morookaense</name>
    <name type="common">Streptoverticillium morookaense</name>
    <dbReference type="NCBI Taxonomy" id="1970"/>
    <lineage>
        <taxon>Bacteria</taxon>
        <taxon>Bacillati</taxon>
        <taxon>Actinomycetota</taxon>
        <taxon>Actinomycetes</taxon>
        <taxon>Kitasatosporales</taxon>
        <taxon>Streptomycetaceae</taxon>
        <taxon>Streptomyces</taxon>
    </lineage>
</organism>
<evidence type="ECO:0000256" key="4">
    <source>
        <dbReference type="ARBA" id="ARBA00022827"/>
    </source>
</evidence>
<evidence type="ECO:0000256" key="5">
    <source>
        <dbReference type="ARBA" id="ARBA00023002"/>
    </source>
</evidence>
<dbReference type="GO" id="GO:0033540">
    <property type="term" value="P:fatty acid beta-oxidation using acyl-CoA oxidase"/>
    <property type="evidence" value="ECO:0007669"/>
    <property type="project" value="TreeGrafter"/>
</dbReference>
<accession>A0A7Y7E9Q0</accession>
<dbReference type="Pfam" id="PF22924">
    <property type="entry name" value="ACOX_C_alpha1"/>
    <property type="match status" value="1"/>
</dbReference>
<keyword evidence="10" id="KW-1185">Reference proteome</keyword>
<sequence>MIPRIGAEAELARIVGGPHPAEARERLTAALLAGAAPEAAHAGHGRRTHHALRRLAKALPPARDLLADPYLLALMSTCTAAADPPLYLAALSHYVLCMGSVLSLAGDPAELRAQLDALESGYAKGVFLVTETGDAGSHLALRTTARFDAARREFVLTTPDAGAAKFSGVGAPGEPQTAVVCARLQTAQQDCGVFSFLVNLCDEQGLLPGVRISAPVDLGALPLDYALVQFDGVRLPYRNWLRDTARIDEHGTFHDVLPGPDARLHRTLGVGQALWATLPSALAAMARQCAVLTLRHSTHRRSHGLLAPGSPVLVYRTQQHAVLGALAESFALTCVGNAALDAWQRAPGAARSAGRAFSPWTAVDPVLAVYKAHAASTTARLAAECQHRCGLAGYLDLNRLAAYQGFAHAFDSAGGDNRLILLDTGRSLAGRPDPAETGTPPPSRIPPRSLTWWPTAARAHEARLASGLRRSLRRGEERGLGGLELWNPLLSTAYELGEAHASRLAAEQLVRTVGDVRDPELAAALRPLAALYGVAEARRLSGGLLATQVLGPGTVRALPHAMDELCDLLLPRLRLLEAVMGSPGTGRPVPLGAADYARALADSLAWHTGGLP</sequence>
<evidence type="ECO:0000313" key="10">
    <source>
        <dbReference type="Proteomes" id="UP000587462"/>
    </source>
</evidence>
<protein>
    <recommendedName>
        <fullName evidence="11">Acyl-CoA oxidase</fullName>
    </recommendedName>
</protein>
<gene>
    <name evidence="9" type="ORF">HG542_27270</name>
</gene>
<dbReference type="InterPro" id="IPR009100">
    <property type="entry name" value="AcylCoA_DH/oxidase_NM_dom_sf"/>
</dbReference>
<comment type="similarity">
    <text evidence="2">Belongs to the acyl-CoA oxidase family.</text>
</comment>
<dbReference type="GO" id="GO:0071949">
    <property type="term" value="F:FAD binding"/>
    <property type="evidence" value="ECO:0007669"/>
    <property type="project" value="InterPro"/>
</dbReference>
<dbReference type="PANTHER" id="PTHR10909">
    <property type="entry name" value="ELECTRON TRANSPORT OXIDOREDUCTASE"/>
    <property type="match status" value="1"/>
</dbReference>
<reference evidence="9 10" key="1">
    <citation type="submission" date="2020-04" db="EMBL/GenBank/DDBJ databases">
        <title>Draft Genome Sequence of Streptomyces morookaense DSM 40503, an 8-azaguanine-producing strain.</title>
        <authorList>
            <person name="Qi J."/>
            <person name="Gao J.-M."/>
        </authorList>
    </citation>
    <scope>NUCLEOTIDE SEQUENCE [LARGE SCALE GENOMIC DNA]</scope>
    <source>
        <strain evidence="9 10">DSM 40503</strain>
    </source>
</reference>
<evidence type="ECO:0000259" key="8">
    <source>
        <dbReference type="Pfam" id="PF22924"/>
    </source>
</evidence>
<dbReference type="EMBL" id="JABBXF010000077">
    <property type="protein sequence ID" value="NVK81330.1"/>
    <property type="molecule type" value="Genomic_DNA"/>
</dbReference>
<dbReference type="InterPro" id="IPR012258">
    <property type="entry name" value="Acyl-CoA_oxidase"/>
</dbReference>
<dbReference type="InterPro" id="IPR002655">
    <property type="entry name" value="Acyl-CoA_oxidase_C"/>
</dbReference>
<dbReference type="GO" id="GO:0005504">
    <property type="term" value="F:fatty acid binding"/>
    <property type="evidence" value="ECO:0007669"/>
    <property type="project" value="TreeGrafter"/>
</dbReference>
<comment type="caution">
    <text evidence="9">The sequence shown here is derived from an EMBL/GenBank/DDBJ whole genome shotgun (WGS) entry which is preliminary data.</text>
</comment>
<evidence type="ECO:0000256" key="3">
    <source>
        <dbReference type="ARBA" id="ARBA00022630"/>
    </source>
</evidence>
<dbReference type="PANTHER" id="PTHR10909:SF382">
    <property type="entry name" value="ACYL-COENZYME A OXIDASE"/>
    <property type="match status" value="1"/>
</dbReference>
<dbReference type="Pfam" id="PF01756">
    <property type="entry name" value="ACOX"/>
    <property type="match status" value="1"/>
</dbReference>
<dbReference type="AlphaFoldDB" id="A0A7Y7E9Q0"/>
<comment type="cofactor">
    <cofactor evidence="1">
        <name>FAD</name>
        <dbReference type="ChEBI" id="CHEBI:57692"/>
    </cofactor>
</comment>
<dbReference type="Proteomes" id="UP000587462">
    <property type="component" value="Unassembled WGS sequence"/>
</dbReference>
<evidence type="ECO:0000256" key="6">
    <source>
        <dbReference type="SAM" id="MobiDB-lite"/>
    </source>
</evidence>
<dbReference type="SUPFAM" id="SSF47203">
    <property type="entry name" value="Acyl-CoA dehydrogenase C-terminal domain-like"/>
    <property type="match status" value="2"/>
</dbReference>
<dbReference type="InterPro" id="IPR046373">
    <property type="entry name" value="Acyl-CoA_Oxase/DH_mid-dom_sf"/>
</dbReference>
<dbReference type="InterPro" id="IPR055060">
    <property type="entry name" value="ACOX_C_alpha1"/>
</dbReference>
<feature type="domain" description="Acyl-CoA oxidase C-alpha1" evidence="8">
    <location>
        <begin position="281"/>
        <end position="428"/>
    </location>
</feature>
<evidence type="ECO:0000256" key="2">
    <source>
        <dbReference type="ARBA" id="ARBA00006288"/>
    </source>
</evidence>
<evidence type="ECO:0000259" key="7">
    <source>
        <dbReference type="Pfam" id="PF01756"/>
    </source>
</evidence>
<evidence type="ECO:0000256" key="1">
    <source>
        <dbReference type="ARBA" id="ARBA00001974"/>
    </source>
</evidence>